<dbReference type="Proteomes" id="UP000250140">
    <property type="component" value="Unassembled WGS sequence"/>
</dbReference>
<name>A0A8E2EZY6_9PEZI</name>
<reference evidence="1 2" key="1">
    <citation type="journal article" date="2016" name="Nat. Commun.">
        <title>Ectomycorrhizal ecology is imprinted in the genome of the dominant symbiotic fungus Cenococcum geophilum.</title>
        <authorList>
            <consortium name="DOE Joint Genome Institute"/>
            <person name="Peter M."/>
            <person name="Kohler A."/>
            <person name="Ohm R.A."/>
            <person name="Kuo A."/>
            <person name="Krutzmann J."/>
            <person name="Morin E."/>
            <person name="Arend M."/>
            <person name="Barry K.W."/>
            <person name="Binder M."/>
            <person name="Choi C."/>
            <person name="Clum A."/>
            <person name="Copeland A."/>
            <person name="Grisel N."/>
            <person name="Haridas S."/>
            <person name="Kipfer T."/>
            <person name="LaButti K."/>
            <person name="Lindquist E."/>
            <person name="Lipzen A."/>
            <person name="Maire R."/>
            <person name="Meier B."/>
            <person name="Mihaltcheva S."/>
            <person name="Molinier V."/>
            <person name="Murat C."/>
            <person name="Poggeler S."/>
            <person name="Quandt C.A."/>
            <person name="Sperisen C."/>
            <person name="Tritt A."/>
            <person name="Tisserant E."/>
            <person name="Crous P.W."/>
            <person name="Henrissat B."/>
            <person name="Nehls U."/>
            <person name="Egli S."/>
            <person name="Spatafora J.W."/>
            <person name="Grigoriev I.V."/>
            <person name="Martin F.M."/>
        </authorList>
    </citation>
    <scope>NUCLEOTIDE SEQUENCE [LARGE SCALE GENOMIC DNA]</scope>
    <source>
        <strain evidence="1 2">CBS 207.34</strain>
    </source>
</reference>
<gene>
    <name evidence="1" type="ORF">AOQ84DRAFT_354711</name>
</gene>
<feature type="non-terminal residue" evidence="1">
    <location>
        <position position="1"/>
    </location>
</feature>
<dbReference type="EMBL" id="KV749738">
    <property type="protein sequence ID" value="OCL07996.1"/>
    <property type="molecule type" value="Genomic_DNA"/>
</dbReference>
<dbReference type="AlphaFoldDB" id="A0A8E2EZY6"/>
<organism evidence="1 2">
    <name type="scientific">Glonium stellatum</name>
    <dbReference type="NCBI Taxonomy" id="574774"/>
    <lineage>
        <taxon>Eukaryota</taxon>
        <taxon>Fungi</taxon>
        <taxon>Dikarya</taxon>
        <taxon>Ascomycota</taxon>
        <taxon>Pezizomycotina</taxon>
        <taxon>Dothideomycetes</taxon>
        <taxon>Pleosporomycetidae</taxon>
        <taxon>Gloniales</taxon>
        <taxon>Gloniaceae</taxon>
        <taxon>Glonium</taxon>
    </lineage>
</organism>
<evidence type="ECO:0000313" key="1">
    <source>
        <dbReference type="EMBL" id="OCL07996.1"/>
    </source>
</evidence>
<accession>A0A8E2EZY6</accession>
<sequence>LVLVLVLVLVQVRLAVLLLLLLVRLGGALRPAAVAAVVLGVVGRAVERWDQRRCAVGVHSGWEGATVHRPYLRPRRMGTVVMLPGVLRVLRVTGVRVGDTEEEGQREDGGVEEQDWSYGRLEELWYRGGIRSTPR</sequence>
<proteinExistence type="predicted"/>
<protein>
    <submittedName>
        <fullName evidence="1">Uncharacterized protein</fullName>
    </submittedName>
</protein>
<keyword evidence="2" id="KW-1185">Reference proteome</keyword>
<evidence type="ECO:0000313" key="2">
    <source>
        <dbReference type="Proteomes" id="UP000250140"/>
    </source>
</evidence>